<name>A0ABP7LDL0_9SPHN</name>
<comment type="caution">
    <text evidence="1">The sequence shown here is derived from an EMBL/GenBank/DDBJ whole genome shotgun (WGS) entry which is preliminary data.</text>
</comment>
<dbReference type="PANTHER" id="PTHR36439:SF1">
    <property type="entry name" value="DUF1697 DOMAIN-CONTAINING PROTEIN"/>
    <property type="match status" value="1"/>
</dbReference>
<accession>A0ABP7LDL0</accession>
<reference evidence="2" key="1">
    <citation type="journal article" date="2019" name="Int. J. Syst. Evol. Microbiol.">
        <title>The Global Catalogue of Microorganisms (GCM) 10K type strain sequencing project: providing services to taxonomists for standard genome sequencing and annotation.</title>
        <authorList>
            <consortium name="The Broad Institute Genomics Platform"/>
            <consortium name="The Broad Institute Genome Sequencing Center for Infectious Disease"/>
            <person name="Wu L."/>
            <person name="Ma J."/>
        </authorList>
    </citation>
    <scope>NUCLEOTIDE SEQUENCE [LARGE SCALE GENOMIC DNA]</scope>
    <source>
        <strain evidence="2">JCM 17543</strain>
    </source>
</reference>
<dbReference type="InterPro" id="IPR012545">
    <property type="entry name" value="DUF1697"/>
</dbReference>
<dbReference type="Gene3D" id="3.30.70.1280">
    <property type="entry name" value="SP0830-like domains"/>
    <property type="match status" value="1"/>
</dbReference>
<evidence type="ECO:0000313" key="1">
    <source>
        <dbReference type="EMBL" id="GAA3897507.1"/>
    </source>
</evidence>
<dbReference type="PANTHER" id="PTHR36439">
    <property type="entry name" value="BLL4334 PROTEIN"/>
    <property type="match status" value="1"/>
</dbReference>
<dbReference type="Pfam" id="PF08002">
    <property type="entry name" value="DUF1697"/>
    <property type="match status" value="1"/>
</dbReference>
<protein>
    <submittedName>
        <fullName evidence="1">DUF1697 domain-containing protein</fullName>
    </submittedName>
</protein>
<sequence length="170" mass="18467">MTAYVGLLRAVNVGGRQIKMDTLKQIAADLGFEKVQTFIASGNLLFISARREPEVKAMIEDALKDIFRAPVEVMVRTAKEMAEVEAANPFADEPGNRVAAIFFDAKADAGQIEAAKNISDERLALGTREIYVHFPSGQGRSKLKLGGKAPGTARNMNTVCKLAELVREMA</sequence>
<gene>
    <name evidence="1" type="ORF">GCM10022276_15610</name>
</gene>
<dbReference type="SUPFAM" id="SSF160379">
    <property type="entry name" value="SP0830-like"/>
    <property type="match status" value="1"/>
</dbReference>
<keyword evidence="2" id="KW-1185">Reference proteome</keyword>
<dbReference type="PIRSF" id="PIRSF008502">
    <property type="entry name" value="UCP008502"/>
    <property type="match status" value="1"/>
</dbReference>
<proteinExistence type="predicted"/>
<dbReference type="Proteomes" id="UP001500827">
    <property type="component" value="Unassembled WGS sequence"/>
</dbReference>
<dbReference type="RefSeq" id="WP_344699117.1">
    <property type="nucleotide sequence ID" value="NZ_BAABBM010000001.1"/>
</dbReference>
<organism evidence="1 2">
    <name type="scientific">Sphingomonas limnosediminicola</name>
    <dbReference type="NCBI Taxonomy" id="940133"/>
    <lineage>
        <taxon>Bacteria</taxon>
        <taxon>Pseudomonadati</taxon>
        <taxon>Pseudomonadota</taxon>
        <taxon>Alphaproteobacteria</taxon>
        <taxon>Sphingomonadales</taxon>
        <taxon>Sphingomonadaceae</taxon>
        <taxon>Sphingomonas</taxon>
    </lineage>
</organism>
<evidence type="ECO:0000313" key="2">
    <source>
        <dbReference type="Proteomes" id="UP001500827"/>
    </source>
</evidence>
<dbReference type="EMBL" id="BAABBM010000001">
    <property type="protein sequence ID" value="GAA3897507.1"/>
    <property type="molecule type" value="Genomic_DNA"/>
</dbReference>